<dbReference type="Pfam" id="PF00934">
    <property type="entry name" value="PE"/>
    <property type="match status" value="1"/>
</dbReference>
<dbReference type="Pfam" id="PF12484">
    <property type="entry name" value="PPE-SVP"/>
    <property type="match status" value="1"/>
</dbReference>
<feature type="domain" description="PPE family C-terminal" evidence="2">
    <location>
        <begin position="209"/>
        <end position="292"/>
    </location>
</feature>
<comment type="caution">
    <text evidence="3">The sequence shown here is derived from an EMBL/GenBank/DDBJ whole genome shotgun (WGS) entry which is preliminary data.</text>
</comment>
<sequence length="295" mass="27633">MTFVTTHPEALAAAAGTLQGIGSAMAAQNAAAAAPTTGVVPAAADEVSALQATQFAAYGALYQQVSAQATAIHEMFVHTLGISAGSYGETETANSVAAGTSSGLSGLLGGLGTSSSSGSGPLSWLTDLLGGTGPGGLSGNLSNILNIGTGNWASAGSNLLGMAGGGLFDAPAEVAADAESGGLAGGLDGTLLAGVASPTGTGGIAAPVSAAVGQASSVGMLSVPPSWAGPTGPVSGATPATLTGAGWTGAAPHSTPVSTMPAGMPSAASAGRGGFGFGAPRYGVKPTVMPKPAVV</sequence>
<dbReference type="OrthoDB" id="4764762at2"/>
<dbReference type="InterPro" id="IPR022171">
    <property type="entry name" value="PPE_C"/>
</dbReference>
<dbReference type="AlphaFoldDB" id="A0A1A2YZD5"/>
<proteinExistence type="predicted"/>
<feature type="domain" description="PE" evidence="1">
    <location>
        <begin position="4"/>
        <end position="94"/>
    </location>
</feature>
<dbReference type="InterPro" id="IPR000084">
    <property type="entry name" value="PE-PGRS_N"/>
</dbReference>
<dbReference type="InterPro" id="IPR038332">
    <property type="entry name" value="PPE_sf"/>
</dbReference>
<gene>
    <name evidence="3" type="ORF">A5707_06595</name>
</gene>
<protein>
    <submittedName>
        <fullName evidence="3">PE family protein</fullName>
    </submittedName>
</protein>
<dbReference type="EMBL" id="LZKJ01000166">
    <property type="protein sequence ID" value="OBI42281.1"/>
    <property type="molecule type" value="Genomic_DNA"/>
</dbReference>
<evidence type="ECO:0000259" key="1">
    <source>
        <dbReference type="Pfam" id="PF00934"/>
    </source>
</evidence>
<evidence type="ECO:0000313" key="3">
    <source>
        <dbReference type="EMBL" id="OBI42281.1"/>
    </source>
</evidence>
<dbReference type="SUPFAM" id="SSF140459">
    <property type="entry name" value="PE/PPE dimer-like"/>
    <property type="match status" value="1"/>
</dbReference>
<accession>A0A1A2YZD5</accession>
<name>A0A1A2YZD5_9MYCO</name>
<dbReference type="Proteomes" id="UP000093592">
    <property type="component" value="Unassembled WGS sequence"/>
</dbReference>
<evidence type="ECO:0000313" key="4">
    <source>
        <dbReference type="Proteomes" id="UP000093592"/>
    </source>
</evidence>
<dbReference type="Gene3D" id="1.10.287.850">
    <property type="entry name" value="HP0062-like domain"/>
    <property type="match status" value="1"/>
</dbReference>
<reference evidence="4" key="1">
    <citation type="submission" date="2016-06" db="EMBL/GenBank/DDBJ databases">
        <authorList>
            <person name="Sutton G."/>
            <person name="Brinkac L."/>
            <person name="Sanka R."/>
            <person name="Adams M."/>
            <person name="Lau E."/>
            <person name="Sam S."/>
            <person name="Sreng N."/>
            <person name="Him V."/>
            <person name="Kerleguer A."/>
            <person name="Cheng S."/>
        </authorList>
    </citation>
    <scope>NUCLEOTIDE SEQUENCE [LARGE SCALE GENOMIC DNA]</scope>
    <source>
        <strain evidence="4">E861</strain>
    </source>
</reference>
<evidence type="ECO:0000259" key="2">
    <source>
        <dbReference type="Pfam" id="PF12484"/>
    </source>
</evidence>
<organism evidence="3 4">
    <name type="scientific">Mycobacterium kyorinense</name>
    <dbReference type="NCBI Taxonomy" id="487514"/>
    <lineage>
        <taxon>Bacteria</taxon>
        <taxon>Bacillati</taxon>
        <taxon>Actinomycetota</taxon>
        <taxon>Actinomycetes</taxon>
        <taxon>Mycobacteriales</taxon>
        <taxon>Mycobacteriaceae</taxon>
        <taxon>Mycobacterium</taxon>
    </lineage>
</organism>